<dbReference type="Proteomes" id="UP000195514">
    <property type="component" value="Chromosome I"/>
</dbReference>
<keyword evidence="6" id="KW-1185">Reference proteome</keyword>
<evidence type="ECO:0000313" key="5">
    <source>
        <dbReference type="EMBL" id="SMX53270.1"/>
    </source>
</evidence>
<keyword evidence="1" id="KW-0489">Methyltransferase</keyword>
<dbReference type="Gene3D" id="3.40.50.150">
    <property type="entry name" value="Vaccinia Virus protein VP39"/>
    <property type="match status" value="1"/>
</dbReference>
<dbReference type="OrthoDB" id="9805171at2"/>
<dbReference type="KEGG" id="abat:CFX1CAM_0204"/>
<dbReference type="PANTHER" id="PTHR43464:SF19">
    <property type="entry name" value="UBIQUINONE BIOSYNTHESIS O-METHYLTRANSFERASE, MITOCHONDRIAL"/>
    <property type="match status" value="1"/>
</dbReference>
<protein>
    <recommendedName>
        <fullName evidence="4">Methyltransferase type 11 domain-containing protein</fullName>
    </recommendedName>
</protein>
<organism evidence="5 6">
    <name type="scientific">Candidatus Brevifilum fermentans</name>
    <dbReference type="NCBI Taxonomy" id="1986204"/>
    <lineage>
        <taxon>Bacteria</taxon>
        <taxon>Bacillati</taxon>
        <taxon>Chloroflexota</taxon>
        <taxon>Anaerolineae</taxon>
        <taxon>Anaerolineales</taxon>
        <taxon>Anaerolineaceae</taxon>
        <taxon>Candidatus Brevifilum</taxon>
    </lineage>
</organism>
<feature type="domain" description="Methyltransferase type 11" evidence="4">
    <location>
        <begin position="53"/>
        <end position="139"/>
    </location>
</feature>
<evidence type="ECO:0000313" key="6">
    <source>
        <dbReference type="Proteomes" id="UP000195514"/>
    </source>
</evidence>
<dbReference type="Pfam" id="PF08241">
    <property type="entry name" value="Methyltransf_11"/>
    <property type="match status" value="1"/>
</dbReference>
<dbReference type="SUPFAM" id="SSF53335">
    <property type="entry name" value="S-adenosyl-L-methionine-dependent methyltransferases"/>
    <property type="match status" value="1"/>
</dbReference>
<dbReference type="EMBL" id="LT859958">
    <property type="protein sequence ID" value="SMX53270.1"/>
    <property type="molecule type" value="Genomic_DNA"/>
</dbReference>
<dbReference type="InterPro" id="IPR013216">
    <property type="entry name" value="Methyltransf_11"/>
</dbReference>
<evidence type="ECO:0000256" key="3">
    <source>
        <dbReference type="ARBA" id="ARBA00022691"/>
    </source>
</evidence>
<keyword evidence="3" id="KW-0949">S-adenosyl-L-methionine</keyword>
<evidence type="ECO:0000256" key="2">
    <source>
        <dbReference type="ARBA" id="ARBA00022679"/>
    </source>
</evidence>
<name>A0A1Y6K5H8_9CHLR</name>
<dbReference type="AlphaFoldDB" id="A0A1Y6K5H8"/>
<dbReference type="PANTHER" id="PTHR43464">
    <property type="entry name" value="METHYLTRANSFERASE"/>
    <property type="match status" value="1"/>
</dbReference>
<dbReference type="InterPro" id="IPR029063">
    <property type="entry name" value="SAM-dependent_MTases_sf"/>
</dbReference>
<evidence type="ECO:0000256" key="1">
    <source>
        <dbReference type="ARBA" id="ARBA00022603"/>
    </source>
</evidence>
<gene>
    <name evidence="5" type="ORF">CFX1CAM_0204</name>
</gene>
<dbReference type="GO" id="GO:0008757">
    <property type="term" value="F:S-adenosylmethionine-dependent methyltransferase activity"/>
    <property type="evidence" value="ECO:0007669"/>
    <property type="project" value="InterPro"/>
</dbReference>
<accession>A0A1Y6K5H8</accession>
<sequence length="254" mass="29213">MSPQEAPPSVRNLDKAALRGEPSYVWRDGQERRLALILEAAGGRQKQAVLVNGCGVGTYLFRLGKFTENIVGLDIEFERLQQAKIHAEHLVNARGEDLPLSAERFDLVLSHEVLEHVQDDRAVIKEILRSLKPGGRLVLFCPNRGYPFETHGFYWRGVYHFGNIPLINYLPRAWRDRLAPHVNVYTRRDLTRLFSGLPVRVIKRTIIFGAYDNIIARHPRFGKSLRAVLQWLEKTPLRIFGLSHFWVVEKTSLE</sequence>
<dbReference type="GO" id="GO:0032259">
    <property type="term" value="P:methylation"/>
    <property type="evidence" value="ECO:0007669"/>
    <property type="project" value="UniProtKB-KW"/>
</dbReference>
<proteinExistence type="predicted"/>
<reference evidence="6" key="1">
    <citation type="submission" date="2017-05" db="EMBL/GenBank/DDBJ databases">
        <authorList>
            <person name="Kirkegaard R."/>
            <person name="Mcilroy J S."/>
        </authorList>
    </citation>
    <scope>NUCLEOTIDE SEQUENCE [LARGE SCALE GENOMIC DNA]</scope>
</reference>
<dbReference type="RefSeq" id="WP_087861218.1">
    <property type="nucleotide sequence ID" value="NZ_LT859958.1"/>
</dbReference>
<dbReference type="CDD" id="cd02440">
    <property type="entry name" value="AdoMet_MTases"/>
    <property type="match status" value="1"/>
</dbReference>
<evidence type="ECO:0000259" key="4">
    <source>
        <dbReference type="Pfam" id="PF08241"/>
    </source>
</evidence>
<keyword evidence="2" id="KW-0808">Transferase</keyword>